<protein>
    <submittedName>
        <fullName evidence="1">Unannotated protein</fullName>
    </submittedName>
</protein>
<dbReference type="SUPFAM" id="SSF82171">
    <property type="entry name" value="DPP6 N-terminal domain-like"/>
    <property type="match status" value="1"/>
</dbReference>
<dbReference type="EMBL" id="CAEZVQ010000147">
    <property type="protein sequence ID" value="CAB4641057.1"/>
    <property type="molecule type" value="Genomic_DNA"/>
</dbReference>
<dbReference type="AlphaFoldDB" id="A0A6J6JUQ2"/>
<accession>A0A6J6JUQ2</accession>
<proteinExistence type="predicted"/>
<gene>
    <name evidence="1" type="ORF">UFOPK2086_00995</name>
</gene>
<name>A0A6J6JUQ2_9ZZZZ</name>
<reference evidence="1" key="1">
    <citation type="submission" date="2020-05" db="EMBL/GenBank/DDBJ databases">
        <authorList>
            <person name="Chiriac C."/>
            <person name="Salcher M."/>
            <person name="Ghai R."/>
            <person name="Kavagutti S V."/>
        </authorList>
    </citation>
    <scope>NUCLEOTIDE SEQUENCE</scope>
</reference>
<sequence length="309" mass="33029">MKRLLVFTIVVLSACSANSTTSSDVDTDVAIVGECAATIEKPTMGLSAITEKYRVRVWDDPSSTTPRELDQLGDDPFAESTGYDLTVVESVAVSPKDCTVFVGACCEPVSGITFYEGKKKGDWLQLMGHLPAISPDGELLALVATEELLISSVATPGNTSTTIALPKANEATMYKTAWINGDQVAISGFTPKGAYVWIATVSEGTIRLGELITDAVNWESEDLWRVGLVGADENENLVTRRDGAEGKDILDFRYAEAFESHSTIEIPRGTASYVMNGQRSAMVTEKGVLSVWAGNGDPVQLGAGYVWAG</sequence>
<organism evidence="1">
    <name type="scientific">freshwater metagenome</name>
    <dbReference type="NCBI Taxonomy" id="449393"/>
    <lineage>
        <taxon>unclassified sequences</taxon>
        <taxon>metagenomes</taxon>
        <taxon>ecological metagenomes</taxon>
    </lineage>
</organism>
<dbReference type="PROSITE" id="PS51257">
    <property type="entry name" value="PROKAR_LIPOPROTEIN"/>
    <property type="match status" value="1"/>
</dbReference>
<evidence type="ECO:0000313" key="1">
    <source>
        <dbReference type="EMBL" id="CAB4641057.1"/>
    </source>
</evidence>